<proteinExistence type="predicted"/>
<evidence type="ECO:0000313" key="2">
    <source>
        <dbReference type="Proteomes" id="UP000076947"/>
    </source>
</evidence>
<reference evidence="2" key="1">
    <citation type="submission" date="2016-02" db="EMBL/GenBank/DDBJ databases">
        <authorList>
            <person name="Kaur G."/>
            <person name="Nair G.R."/>
            <person name="Mayilraj S."/>
        </authorList>
    </citation>
    <scope>NUCLEOTIDE SEQUENCE [LARGE SCALE GENOMIC DNA]</scope>
    <source>
        <strain evidence="2">GA-15</strain>
    </source>
</reference>
<dbReference type="AlphaFoldDB" id="A0A120ML04"/>
<organism evidence="1 2">
    <name type="scientific">Corynebacterium stationis</name>
    <dbReference type="NCBI Taxonomy" id="1705"/>
    <lineage>
        <taxon>Bacteria</taxon>
        <taxon>Bacillati</taxon>
        <taxon>Actinomycetota</taxon>
        <taxon>Actinomycetes</taxon>
        <taxon>Mycobacteriales</taxon>
        <taxon>Corynebacteriaceae</taxon>
        <taxon>Corynebacterium</taxon>
    </lineage>
</organism>
<dbReference type="Proteomes" id="UP000076947">
    <property type="component" value="Unassembled WGS sequence"/>
</dbReference>
<dbReference type="STRING" id="1705.CA21670_07240"/>
<dbReference type="RefSeq" id="WP_066794704.1">
    <property type="nucleotide sequence ID" value="NZ_CAJUDP010000006.1"/>
</dbReference>
<evidence type="ECO:0000313" key="1">
    <source>
        <dbReference type="EMBL" id="OAH32606.1"/>
    </source>
</evidence>
<gene>
    <name evidence="1" type="ORF">AYJ05_02780</name>
</gene>
<name>A0A120ML04_9CORY</name>
<dbReference type="GeneID" id="78285909"/>
<protein>
    <submittedName>
        <fullName evidence="1">Uncharacterized protein</fullName>
    </submittedName>
</protein>
<keyword evidence="2" id="KW-1185">Reference proteome</keyword>
<dbReference type="OrthoDB" id="4775022at2"/>
<dbReference type="EMBL" id="LSTQ01000001">
    <property type="protein sequence ID" value="OAH32606.1"/>
    <property type="molecule type" value="Genomic_DNA"/>
</dbReference>
<comment type="caution">
    <text evidence="1">The sequence shown here is derived from an EMBL/GenBank/DDBJ whole genome shotgun (WGS) entry which is preliminary data.</text>
</comment>
<sequence>MSDTLNGDGASTSSFDDPRVPLQRALRLGSIALAIITVLSLAIWGGVRGLPGIWGVVIGAAIGGGFVLITAALVLFTAKSAPSTTMAVVLGGWLLKVVLLIVVLMIIRDLEFYDTMAMFITVVLAMIAVLGTEVWGIITSRVTYIS</sequence>
<dbReference type="KEGG" id="csta:CSTAT_07935"/>
<accession>A0A120ML04</accession>